<evidence type="ECO:0000313" key="3">
    <source>
        <dbReference type="Proteomes" id="UP001164743"/>
    </source>
</evidence>
<feature type="compositionally biased region" description="Basic and acidic residues" evidence="1">
    <location>
        <begin position="880"/>
        <end position="893"/>
    </location>
</feature>
<feature type="region of interest" description="Disordered" evidence="1">
    <location>
        <begin position="706"/>
        <end position="728"/>
    </location>
</feature>
<dbReference type="RefSeq" id="XP_053024678.1">
    <property type="nucleotide sequence ID" value="XM_053160733.1"/>
</dbReference>
<feature type="compositionally biased region" description="Basic residues" evidence="1">
    <location>
        <begin position="304"/>
        <end position="315"/>
    </location>
</feature>
<feature type="region of interest" description="Disordered" evidence="1">
    <location>
        <begin position="390"/>
        <end position="583"/>
    </location>
</feature>
<sequence>MHSAPHPPAAQLAGSEGEVKILATGPPQNYPLWMTQTQQPWPAGTTFVQGVPSAPFYSPYHPQVAPVSGYHANPYFYANPNFLPHPLHNGVFVPPGNAIPYTLRPVVEPVYLYPGLSTPMSQPVHYPPVNEGSWNLNAAPFTPKPSTSHTNMPTPVTQVDPPITTDTVADESSLNINTRALNVEGVTQQSPSPENREIPKSQAAELKAQHLASPKTDSTPARVFKLYKPAEKIPSVQVQPLRTTELDPPRPETKTNPGPNERAESDPTHPEEVTGQPSCSETEIKPSEFTIQTSNTKGSSVTPKGKKSKNVRSRGKGGPIKLSPDSVEEIGNPKDQPEEIKNHLPNLLGTSQVHELTSDQIFARENDPDQLENKTQILKQILNIQPAVHDESVPKEEMAVAEAEDGSHNTMSNGEEEARTLAQSENNSRLKVMSTIPNDEGLATSAKERSVSDTDQEIPREVAPFLPPLGSTREIKPVGILEGPSPESSSPAKDQQVLDESPMSSSGTLGSETGQPPSIDEKEFPSLLAPPKEVLDVGQKSRTIPRAQPQTIKIPKKTSQKSKKAASRAASAAQTNEKTKYSAQAPTDILLQNILNDKPEGFIDKTRMLVHHLLPDRPSSSTKKALEPPKERKNRVPVKAPPNKAEDEKAETTSLDPLNLEGPENRKPPSSPIVAEEIRGRVANVKLDTDLKSTLTLARKESAAPKLETAASPKAIQESKTQVDSKIPKSDARIITEGTSQGALTAESNPTQRNIESSKKSSAAPVQLPAKILPIEKKSRREQLPPSKGQIANEGFNTPIRNALEAVVEKSRPDSPGSPSLVKQSLAMTDSALRDDLSRIESSMAISPVLQIKSNDLKNKAIIQEEAIKPMIASKSKAKLTSETETSHPDKQVSDVSQKNGLGLPPVLGGTLPDRSIQAKAETSLKPQSDHLTRNQAARTSYEKYKEIRELKEPHSDLHWKFRDIRLAPSEIKISSGKRLSRREQHNISFANACKWFGMDKAIKMEEEKVDLHIANTLAIFINPKNTALYSGIDPKLDPDMFKVLLKDWNENRPKYDKAKIWVAEPLGPAEGPRRSLILEKTFFKHNAAKEWAKERMKHQMRDFQLTLLEYGLGVSSDPSYFYNIPRYSYCKLNPDVKESLNRAMGNVSGQRRYDFAENLLNRSIYSRWWARYNLEEASDMFGLDAFTIIQIGDALNFDGKHLNFMWPNSAAEADLSFAKLIRIFSNKDEALARQIVSIKPEERKPTELPVRKWIDSSEREWLIHMPGNLFQKRLQRLSYYVWDFEKKAMGSFPKSTAEINFSLNGDLLGRDGYRLGYELLWCNNGMDLNSFFWRFDGWKPPRPQLRQEVQRMSPAEKLAVAAWITKKPEAGSRISLHNLLKKIRNLSPF</sequence>
<dbReference type="GeneID" id="77801628"/>
<feature type="region of interest" description="Disordered" evidence="1">
    <location>
        <begin position="874"/>
        <end position="913"/>
    </location>
</feature>
<feature type="compositionally biased region" description="Basic residues" evidence="1">
    <location>
        <begin position="554"/>
        <end position="566"/>
    </location>
</feature>
<evidence type="ECO:0000313" key="2">
    <source>
        <dbReference type="EMBL" id="WAQ89123.1"/>
    </source>
</evidence>
<feature type="compositionally biased region" description="Basic and acidic residues" evidence="1">
    <location>
        <begin position="261"/>
        <end position="272"/>
    </location>
</feature>
<keyword evidence="3" id="KW-1185">Reference proteome</keyword>
<feature type="region of interest" description="Disordered" evidence="1">
    <location>
        <begin position="613"/>
        <end position="675"/>
    </location>
</feature>
<feature type="region of interest" description="Disordered" evidence="1">
    <location>
        <begin position="142"/>
        <end position="167"/>
    </location>
</feature>
<feature type="compositionally biased region" description="Polar residues" evidence="1">
    <location>
        <begin position="144"/>
        <end position="157"/>
    </location>
</feature>
<organism evidence="2 3">
    <name type="scientific">Puccinia triticina</name>
    <dbReference type="NCBI Taxonomy" id="208348"/>
    <lineage>
        <taxon>Eukaryota</taxon>
        <taxon>Fungi</taxon>
        <taxon>Dikarya</taxon>
        <taxon>Basidiomycota</taxon>
        <taxon>Pucciniomycotina</taxon>
        <taxon>Pucciniomycetes</taxon>
        <taxon>Pucciniales</taxon>
        <taxon>Pucciniaceae</taxon>
        <taxon>Puccinia</taxon>
    </lineage>
</organism>
<reference evidence="2" key="1">
    <citation type="submission" date="2022-10" db="EMBL/GenBank/DDBJ databases">
        <title>Puccinia triticina Genome sequencing and assembly.</title>
        <authorList>
            <person name="Li C."/>
        </authorList>
    </citation>
    <scope>NUCLEOTIDE SEQUENCE</scope>
    <source>
        <strain evidence="2">Pt15</strain>
    </source>
</reference>
<name>A0ABY7CV01_9BASI</name>
<protein>
    <recommendedName>
        <fullName evidence="4">Titin</fullName>
    </recommendedName>
</protein>
<feature type="compositionally biased region" description="Polar residues" evidence="1">
    <location>
        <begin position="289"/>
        <end position="302"/>
    </location>
</feature>
<feature type="compositionally biased region" description="Basic and acidic residues" evidence="1">
    <location>
        <begin position="331"/>
        <end position="342"/>
    </location>
</feature>
<feature type="compositionally biased region" description="Basic and acidic residues" evidence="1">
    <location>
        <begin position="446"/>
        <end position="460"/>
    </location>
</feature>
<feature type="compositionally biased region" description="Polar residues" evidence="1">
    <location>
        <begin position="502"/>
        <end position="516"/>
    </location>
</feature>
<feature type="region of interest" description="Disordered" evidence="1">
    <location>
        <begin position="742"/>
        <end position="765"/>
    </location>
</feature>
<feature type="compositionally biased region" description="Basic and acidic residues" evidence="1">
    <location>
        <begin position="244"/>
        <end position="253"/>
    </location>
</feature>
<accession>A0ABY7CV01</accession>
<feature type="compositionally biased region" description="Polar residues" evidence="1">
    <location>
        <begin position="742"/>
        <end position="755"/>
    </location>
</feature>
<proteinExistence type="predicted"/>
<dbReference type="EMBL" id="CP110430">
    <property type="protein sequence ID" value="WAQ89123.1"/>
    <property type="molecule type" value="Genomic_DNA"/>
</dbReference>
<gene>
    <name evidence="2" type="ORF">PtA15_10A547</name>
</gene>
<evidence type="ECO:0000256" key="1">
    <source>
        <dbReference type="SAM" id="MobiDB-lite"/>
    </source>
</evidence>
<evidence type="ECO:0008006" key="4">
    <source>
        <dbReference type="Google" id="ProtNLM"/>
    </source>
</evidence>
<dbReference type="Proteomes" id="UP001164743">
    <property type="component" value="Chromosome 10A"/>
</dbReference>
<feature type="compositionally biased region" description="Low complexity" evidence="1">
    <location>
        <begin position="901"/>
        <end position="913"/>
    </location>
</feature>
<feature type="region of interest" description="Disordered" evidence="1">
    <location>
        <begin position="235"/>
        <end position="348"/>
    </location>
</feature>